<keyword evidence="5" id="KW-1185">Reference proteome</keyword>
<evidence type="ECO:0000313" key="2">
    <source>
        <dbReference type="EMBL" id="NEW47384.1"/>
    </source>
</evidence>
<dbReference type="InterPro" id="IPR027417">
    <property type="entry name" value="P-loop_NTPase"/>
</dbReference>
<dbReference type="InterPro" id="IPR011704">
    <property type="entry name" value="ATPase_dyneun-rel_AAA"/>
</dbReference>
<evidence type="ECO:0000313" key="3">
    <source>
        <dbReference type="EMBL" id="NEW59018.1"/>
    </source>
</evidence>
<dbReference type="Gene3D" id="3.40.50.300">
    <property type="entry name" value="P-loop containing nucleotide triphosphate hydrolases"/>
    <property type="match status" value="1"/>
</dbReference>
<evidence type="ECO:0000259" key="1">
    <source>
        <dbReference type="SMART" id="SM00382"/>
    </source>
</evidence>
<dbReference type="Proteomes" id="UP000468928">
    <property type="component" value="Unassembled WGS sequence"/>
</dbReference>
<feature type="domain" description="AAA+ ATPase" evidence="1">
    <location>
        <begin position="79"/>
        <end position="266"/>
    </location>
</feature>
<dbReference type="EMBL" id="JAAGUX010000073">
    <property type="protein sequence ID" value="NEW59018.1"/>
    <property type="molecule type" value="Genomic_DNA"/>
</dbReference>
<sequence length="344" mass="38450">MTTPRWHVFRGSGEPRPDAWDAVPAPMIARTFTGFPTLGPPHPQPDQPAQMDRKLGRDGIGAHQLRTEDLDVINAALLCRRPLLVTGAPGLGKSSLAYLIARELGLGPVLHWPITSRSGLNDGLYHYDALRRFEEAQLRETAGSEGGSADLADYITLGPLGTALLPYRRPRVLLIDEIDKADIDLPNDLLHVFENGEYQIDELRRIRAHRPRVDVFTHEGRERVEVRDGFVQCNAFPVVIMTSNGEREFPPAFLRRCLQLQLDKPERPQLERVVAAHLGTGVAEEYGDIIDNYLRRRNELGALPTDRLLIALHVLTQATLVDGADRVDRQRLAERLMQPTDTGG</sequence>
<dbReference type="CDD" id="cd00009">
    <property type="entry name" value="AAA"/>
    <property type="match status" value="1"/>
</dbReference>
<protein>
    <submittedName>
        <fullName evidence="2">MoxR family ATPase</fullName>
    </submittedName>
</protein>
<dbReference type="AlphaFoldDB" id="A0A6P1DE14"/>
<dbReference type="GO" id="GO:0005524">
    <property type="term" value="F:ATP binding"/>
    <property type="evidence" value="ECO:0007669"/>
    <property type="project" value="InterPro"/>
</dbReference>
<comment type="caution">
    <text evidence="2">The sequence shown here is derived from an EMBL/GenBank/DDBJ whole genome shotgun (WGS) entry which is preliminary data.</text>
</comment>
<organism evidence="2 4">
    <name type="scientific">Nocardia cyriacigeorgica</name>
    <dbReference type="NCBI Taxonomy" id="135487"/>
    <lineage>
        <taxon>Bacteria</taxon>
        <taxon>Bacillati</taxon>
        <taxon>Actinomycetota</taxon>
        <taxon>Actinomycetes</taxon>
        <taxon>Mycobacteriales</taxon>
        <taxon>Nocardiaceae</taxon>
        <taxon>Nocardia</taxon>
    </lineage>
</organism>
<dbReference type="Pfam" id="PF07728">
    <property type="entry name" value="AAA_5"/>
    <property type="match status" value="1"/>
</dbReference>
<accession>A0A6P1DE14</accession>
<reference evidence="4 5" key="1">
    <citation type="submission" date="2020-01" db="EMBL/GenBank/DDBJ databases">
        <title>Genetics and antimicrobial susceptibilities of Nocardia species isolated from the soil; a comparison with species isolated from humans.</title>
        <authorList>
            <person name="Carrasco G."/>
            <person name="Monzon S."/>
            <person name="Sansegundo M."/>
            <person name="Garcia E."/>
            <person name="Garrido N."/>
            <person name="Medina M.J."/>
            <person name="Villalon P."/>
            <person name="Ramirez-Arocha A.C."/>
            <person name="Jimenez P."/>
            <person name="Cuesta I."/>
            <person name="Valdezate S."/>
        </authorList>
    </citation>
    <scope>NUCLEOTIDE SEQUENCE [LARGE SCALE GENOMIC DNA]</scope>
    <source>
        <strain evidence="2 4">CNM20110639</strain>
        <strain evidence="3 5">CNM20110649</strain>
    </source>
</reference>
<dbReference type="RefSeq" id="WP_163821820.1">
    <property type="nucleotide sequence ID" value="NZ_JAAGUX010000073.1"/>
</dbReference>
<evidence type="ECO:0000313" key="4">
    <source>
        <dbReference type="Proteomes" id="UP000468928"/>
    </source>
</evidence>
<name>A0A6P1DE14_9NOCA</name>
<proteinExistence type="predicted"/>
<dbReference type="Proteomes" id="UP000470876">
    <property type="component" value="Unassembled WGS sequence"/>
</dbReference>
<dbReference type="SMART" id="SM00382">
    <property type="entry name" value="AAA"/>
    <property type="match status" value="1"/>
</dbReference>
<dbReference type="GO" id="GO:0016887">
    <property type="term" value="F:ATP hydrolysis activity"/>
    <property type="evidence" value="ECO:0007669"/>
    <property type="project" value="InterPro"/>
</dbReference>
<dbReference type="InterPro" id="IPR003593">
    <property type="entry name" value="AAA+_ATPase"/>
</dbReference>
<gene>
    <name evidence="2" type="ORF">GV789_23485</name>
    <name evidence="3" type="ORF">GV794_25750</name>
</gene>
<evidence type="ECO:0000313" key="5">
    <source>
        <dbReference type="Proteomes" id="UP000470876"/>
    </source>
</evidence>
<dbReference type="EMBL" id="JAAGUZ010000082">
    <property type="protein sequence ID" value="NEW47384.1"/>
    <property type="molecule type" value="Genomic_DNA"/>
</dbReference>
<dbReference type="SUPFAM" id="SSF52540">
    <property type="entry name" value="P-loop containing nucleoside triphosphate hydrolases"/>
    <property type="match status" value="1"/>
</dbReference>